<gene>
    <name evidence="1" type="ORF">GCM10008014_10290</name>
</gene>
<organism evidence="1 2">
    <name type="scientific">Paenibacillus silvae</name>
    <dbReference type="NCBI Taxonomy" id="1325358"/>
    <lineage>
        <taxon>Bacteria</taxon>
        <taxon>Bacillati</taxon>
        <taxon>Bacillota</taxon>
        <taxon>Bacilli</taxon>
        <taxon>Bacillales</taxon>
        <taxon>Paenibacillaceae</taxon>
        <taxon>Paenibacillus</taxon>
    </lineage>
</organism>
<evidence type="ECO:0000313" key="2">
    <source>
        <dbReference type="Proteomes" id="UP000652153"/>
    </source>
</evidence>
<dbReference type="RefSeq" id="WP_184190715.1">
    <property type="nucleotide sequence ID" value="NZ_BMFU01000001.1"/>
</dbReference>
<comment type="caution">
    <text evidence="1">The sequence shown here is derived from an EMBL/GenBank/DDBJ whole genome shotgun (WGS) entry which is preliminary data.</text>
</comment>
<proteinExistence type="predicted"/>
<keyword evidence="2" id="KW-1185">Reference proteome</keyword>
<dbReference type="EMBL" id="BMFU01000001">
    <property type="protein sequence ID" value="GGH47158.1"/>
    <property type="molecule type" value="Genomic_DNA"/>
</dbReference>
<name>A0ABQ1Z239_9BACL</name>
<dbReference type="Proteomes" id="UP000652153">
    <property type="component" value="Unassembled WGS sequence"/>
</dbReference>
<evidence type="ECO:0000313" key="1">
    <source>
        <dbReference type="EMBL" id="GGH47158.1"/>
    </source>
</evidence>
<reference evidence="2" key="1">
    <citation type="journal article" date="2019" name="Int. J. Syst. Evol. Microbiol.">
        <title>The Global Catalogue of Microorganisms (GCM) 10K type strain sequencing project: providing services to taxonomists for standard genome sequencing and annotation.</title>
        <authorList>
            <consortium name="The Broad Institute Genomics Platform"/>
            <consortium name="The Broad Institute Genome Sequencing Center for Infectious Disease"/>
            <person name="Wu L."/>
            <person name="Ma J."/>
        </authorList>
    </citation>
    <scope>NUCLEOTIDE SEQUENCE [LARGE SCALE GENOMIC DNA]</scope>
    <source>
        <strain evidence="2">CGMCC 1.12770</strain>
    </source>
</reference>
<sequence>MKNIRVITRFLSILAISCLLSLTVLSVSVVWIKHSVDAVPEVKQTLELD</sequence>
<protein>
    <submittedName>
        <fullName evidence="1">Uncharacterized protein</fullName>
    </submittedName>
</protein>
<accession>A0ABQ1Z239</accession>